<dbReference type="PROSITE" id="PS50995">
    <property type="entry name" value="HTH_MARR_2"/>
    <property type="match status" value="1"/>
</dbReference>
<dbReference type="InterPro" id="IPR036390">
    <property type="entry name" value="WH_DNA-bd_sf"/>
</dbReference>
<accession>A0ABN1EQJ3</accession>
<dbReference type="PANTHER" id="PTHR33164">
    <property type="entry name" value="TRANSCRIPTIONAL REGULATOR, MARR FAMILY"/>
    <property type="match status" value="1"/>
</dbReference>
<evidence type="ECO:0000259" key="1">
    <source>
        <dbReference type="PROSITE" id="PS50995"/>
    </source>
</evidence>
<dbReference type="InterPro" id="IPR000835">
    <property type="entry name" value="HTH_MarR-typ"/>
</dbReference>
<dbReference type="RefSeq" id="WP_343893869.1">
    <property type="nucleotide sequence ID" value="NZ_BAAAFZ010000008.1"/>
</dbReference>
<name>A0ABN1EQJ3_9PROT</name>
<organism evidence="2 3">
    <name type="scientific">Craurococcus roseus</name>
    <dbReference type="NCBI Taxonomy" id="77585"/>
    <lineage>
        <taxon>Bacteria</taxon>
        <taxon>Pseudomonadati</taxon>
        <taxon>Pseudomonadota</taxon>
        <taxon>Alphaproteobacteria</taxon>
        <taxon>Acetobacterales</taxon>
        <taxon>Acetobacteraceae</taxon>
        <taxon>Craurococcus</taxon>
    </lineage>
</organism>
<dbReference type="PANTHER" id="PTHR33164:SF43">
    <property type="entry name" value="HTH-TYPE TRANSCRIPTIONAL REPRESSOR YETL"/>
    <property type="match status" value="1"/>
</dbReference>
<dbReference type="InterPro" id="IPR036388">
    <property type="entry name" value="WH-like_DNA-bd_sf"/>
</dbReference>
<evidence type="ECO:0000313" key="2">
    <source>
        <dbReference type="EMBL" id="GAA0571829.1"/>
    </source>
</evidence>
<feature type="domain" description="HTH marR-type" evidence="1">
    <location>
        <begin position="25"/>
        <end position="158"/>
    </location>
</feature>
<dbReference type="EMBL" id="BAAAFZ010000008">
    <property type="protein sequence ID" value="GAA0571829.1"/>
    <property type="molecule type" value="Genomic_DNA"/>
</dbReference>
<dbReference type="SUPFAM" id="SSF46785">
    <property type="entry name" value="Winged helix' DNA-binding domain"/>
    <property type="match status" value="1"/>
</dbReference>
<dbReference type="PRINTS" id="PR00598">
    <property type="entry name" value="HTHMARR"/>
</dbReference>
<reference evidence="2 3" key="1">
    <citation type="journal article" date="2019" name="Int. J. Syst. Evol. Microbiol.">
        <title>The Global Catalogue of Microorganisms (GCM) 10K type strain sequencing project: providing services to taxonomists for standard genome sequencing and annotation.</title>
        <authorList>
            <consortium name="The Broad Institute Genomics Platform"/>
            <consortium name="The Broad Institute Genome Sequencing Center for Infectious Disease"/>
            <person name="Wu L."/>
            <person name="Ma J."/>
        </authorList>
    </citation>
    <scope>NUCLEOTIDE SEQUENCE [LARGE SCALE GENOMIC DNA]</scope>
    <source>
        <strain evidence="2 3">JCM 9933</strain>
    </source>
</reference>
<keyword evidence="3" id="KW-1185">Reference proteome</keyword>
<dbReference type="Pfam" id="PF12802">
    <property type="entry name" value="MarR_2"/>
    <property type="match status" value="1"/>
</dbReference>
<protein>
    <submittedName>
        <fullName evidence="2">MarR family winged helix-turn-helix transcriptional regulator</fullName>
    </submittedName>
</protein>
<dbReference type="Gene3D" id="1.10.10.10">
    <property type="entry name" value="Winged helix-like DNA-binding domain superfamily/Winged helix DNA-binding domain"/>
    <property type="match status" value="1"/>
</dbReference>
<dbReference type="SMART" id="SM00347">
    <property type="entry name" value="HTH_MARR"/>
    <property type="match status" value="1"/>
</dbReference>
<proteinExistence type="predicted"/>
<evidence type="ECO:0000313" key="3">
    <source>
        <dbReference type="Proteomes" id="UP001501588"/>
    </source>
</evidence>
<sequence length="174" mass="19048">MERRLAAQRPGAGGAGDAPAAFALEEFLPHRLSVVSARAHRLFARAYADRAGLSVPEWQVLSVLARSGDLSATDVARQAAMDKVKVSRAVRSLIERRLVRRAEDRRDRRMRRLAITAPGRRVQAGTMPLVHALESEMLGPLSADDRERLRAVLSRLDRHLAALGADAAEAADED</sequence>
<gene>
    <name evidence="2" type="ORF">GCM10009416_08070</name>
</gene>
<dbReference type="Proteomes" id="UP001501588">
    <property type="component" value="Unassembled WGS sequence"/>
</dbReference>
<dbReference type="InterPro" id="IPR039422">
    <property type="entry name" value="MarR/SlyA-like"/>
</dbReference>
<comment type="caution">
    <text evidence="2">The sequence shown here is derived from an EMBL/GenBank/DDBJ whole genome shotgun (WGS) entry which is preliminary data.</text>
</comment>